<evidence type="ECO:0000313" key="3">
    <source>
        <dbReference type="Proteomes" id="UP000196053"/>
    </source>
</evidence>
<dbReference type="RefSeq" id="WP_058257974.1">
    <property type="nucleotide sequence ID" value="NZ_LN879430.1"/>
</dbReference>
<feature type="transmembrane region" description="Helical" evidence="1">
    <location>
        <begin position="131"/>
        <end position="153"/>
    </location>
</feature>
<keyword evidence="1" id="KW-0812">Transmembrane</keyword>
<protein>
    <submittedName>
        <fullName evidence="2">Putative membrane protein</fullName>
    </submittedName>
</protein>
<dbReference type="Proteomes" id="UP000196053">
    <property type="component" value="Chromosome I"/>
</dbReference>
<feature type="transmembrane region" description="Helical" evidence="1">
    <location>
        <begin position="12"/>
        <end position="35"/>
    </location>
</feature>
<dbReference type="AlphaFoldDB" id="A0A0K8J576"/>
<dbReference type="EMBL" id="LN879430">
    <property type="protein sequence ID" value="CUH92622.1"/>
    <property type="molecule type" value="Genomic_DNA"/>
</dbReference>
<evidence type="ECO:0000313" key="2">
    <source>
        <dbReference type="EMBL" id="CUH92622.1"/>
    </source>
</evidence>
<feature type="transmembrane region" description="Helical" evidence="1">
    <location>
        <begin position="101"/>
        <end position="125"/>
    </location>
</feature>
<dbReference type="KEGG" id="hsd:SD1D_1076"/>
<gene>
    <name evidence="2" type="ORF">SD1D_1076</name>
</gene>
<feature type="transmembrane region" description="Helical" evidence="1">
    <location>
        <begin position="76"/>
        <end position="94"/>
    </location>
</feature>
<dbReference type="OrthoDB" id="2042029at2"/>
<dbReference type="Pfam" id="PF01944">
    <property type="entry name" value="SpoIIM"/>
    <property type="match status" value="1"/>
</dbReference>
<keyword evidence="1" id="KW-1133">Transmembrane helix</keyword>
<name>A0A0K8J576_9FIRM</name>
<evidence type="ECO:0000256" key="1">
    <source>
        <dbReference type="SAM" id="Phobius"/>
    </source>
</evidence>
<reference evidence="3" key="1">
    <citation type="submission" date="2015-09" db="EMBL/GenBank/DDBJ databases">
        <authorList>
            <person name="Wibberg D."/>
        </authorList>
    </citation>
    <scope>NUCLEOTIDE SEQUENCE [LARGE SCALE GENOMIC DNA]</scope>
    <source>
        <strain evidence="3">SD1D</strain>
    </source>
</reference>
<dbReference type="InterPro" id="IPR002798">
    <property type="entry name" value="SpoIIM-like"/>
</dbReference>
<keyword evidence="3" id="KW-1185">Reference proteome</keyword>
<organism evidence="2 3">
    <name type="scientific">Herbinix luporum</name>
    <dbReference type="NCBI Taxonomy" id="1679721"/>
    <lineage>
        <taxon>Bacteria</taxon>
        <taxon>Bacillati</taxon>
        <taxon>Bacillota</taxon>
        <taxon>Clostridia</taxon>
        <taxon>Lachnospirales</taxon>
        <taxon>Lachnospiraceae</taxon>
        <taxon>Herbinix</taxon>
    </lineage>
</organism>
<feature type="transmembrane region" description="Helical" evidence="1">
    <location>
        <begin position="173"/>
        <end position="195"/>
    </location>
</feature>
<accession>A0A0K8J576</accession>
<proteinExistence type="predicted"/>
<keyword evidence="1" id="KW-0472">Membrane</keyword>
<sequence length="204" mass="23763">MKHIKIRVQSMSLIQISILLMILGVFFGVFFANIFQSSYYDRMMNYHNLVFTEIVREDIDYTGLFLYVLNKNFKEFIVFWLISITILGIPYMIFKLLTLGFSMGFFISAIAMQYGFKGILLILSYGFPHGLIYIPLIILCLYKGYSLCVSIYYDKRNYAGTIMEHIKSNIFVLIFLAVLLLLGSFLEAYVGSFFLKKTLVFYIN</sequence>